<organism evidence="1 2">
    <name type="scientific">Nitrogeniibacter mangrovi</name>
    <dbReference type="NCBI Taxonomy" id="2016596"/>
    <lineage>
        <taxon>Bacteria</taxon>
        <taxon>Pseudomonadati</taxon>
        <taxon>Pseudomonadota</taxon>
        <taxon>Betaproteobacteria</taxon>
        <taxon>Rhodocyclales</taxon>
        <taxon>Zoogloeaceae</taxon>
        <taxon>Nitrogeniibacter</taxon>
    </lineage>
</organism>
<dbReference type="Proteomes" id="UP000501991">
    <property type="component" value="Chromosome"/>
</dbReference>
<dbReference type="AlphaFoldDB" id="A0A6C1B2H3"/>
<protein>
    <submittedName>
        <fullName evidence="1">Uncharacterized protein</fullName>
    </submittedName>
</protein>
<accession>A0A6C1B2H3</accession>
<evidence type="ECO:0000313" key="2">
    <source>
        <dbReference type="Proteomes" id="UP000501991"/>
    </source>
</evidence>
<dbReference type="RefSeq" id="WP_173764998.1">
    <property type="nucleotide sequence ID" value="NZ_CP048836.1"/>
</dbReference>
<dbReference type="EMBL" id="CP048836">
    <property type="protein sequence ID" value="QID17836.1"/>
    <property type="molecule type" value="Genomic_DNA"/>
</dbReference>
<reference evidence="1 2" key="1">
    <citation type="submission" date="2020-02" db="EMBL/GenBank/DDBJ databases">
        <title>Nitrogenibacter mangrovi gen. nov., sp. nov. isolated from mangrove sediment, a denitrifying betaproteobacterium.</title>
        <authorList>
            <person name="Liao H."/>
            <person name="Tian Y."/>
        </authorList>
    </citation>
    <scope>NUCLEOTIDE SEQUENCE [LARGE SCALE GENOMIC DNA]</scope>
    <source>
        <strain evidence="1 2">M9-3-2</strain>
    </source>
</reference>
<name>A0A6C1B2H3_9RHOO</name>
<dbReference type="KEGG" id="azq:G3580_09395"/>
<gene>
    <name evidence="1" type="ORF">G3580_09395</name>
</gene>
<proteinExistence type="predicted"/>
<evidence type="ECO:0000313" key="1">
    <source>
        <dbReference type="EMBL" id="QID17836.1"/>
    </source>
</evidence>
<keyword evidence="2" id="KW-1185">Reference proteome</keyword>
<sequence>MPKQYKLDLPKAALSPAKKTQASQKLTRLQALSNLRLIQKDMAKGNVSNDEAGVPRTAFVTRQSRAEYLDIAISDILAGVDATEALCLGKRKGQAKKEERDIVIAMVVDQLHAVGYSIEEAIGEAARQLNLPEDTVKTSRKKGQKIAAFIARIQAQTDASGQRPYEPLIRLLQGSYLTGADDA</sequence>